<reference evidence="1 2" key="1">
    <citation type="submission" date="2020-08" db="EMBL/GenBank/DDBJ databases">
        <title>The Agave Microbiome: Exploring the role of microbial communities in plant adaptations to desert environments.</title>
        <authorList>
            <person name="Partida-Martinez L.P."/>
        </authorList>
    </citation>
    <scope>NUCLEOTIDE SEQUENCE [LARGE SCALE GENOMIC DNA]</scope>
    <source>
        <strain evidence="1 2">AS3.12</strain>
    </source>
</reference>
<dbReference type="AlphaFoldDB" id="A0A7X0MQG5"/>
<dbReference type="InterPro" id="IPR021232">
    <property type="entry name" value="DUF2735"/>
</dbReference>
<dbReference type="RefSeq" id="WP_062455286.1">
    <property type="nucleotide sequence ID" value="NZ_JACHBU010000001.1"/>
</dbReference>
<name>A0A7X0MQG5_9HYPH</name>
<organism evidence="1 2">
    <name type="scientific">Rhizobium soli</name>
    <dbReference type="NCBI Taxonomy" id="424798"/>
    <lineage>
        <taxon>Bacteria</taxon>
        <taxon>Pseudomonadati</taxon>
        <taxon>Pseudomonadota</taxon>
        <taxon>Alphaproteobacteria</taxon>
        <taxon>Hyphomicrobiales</taxon>
        <taxon>Rhizobiaceae</taxon>
        <taxon>Rhizobium/Agrobacterium group</taxon>
        <taxon>Rhizobium</taxon>
    </lineage>
</organism>
<proteinExistence type="predicted"/>
<protein>
    <recommendedName>
        <fullName evidence="3">DUF2735 domain-containing protein</fullName>
    </recommendedName>
</protein>
<evidence type="ECO:0000313" key="1">
    <source>
        <dbReference type="EMBL" id="MBB6507271.1"/>
    </source>
</evidence>
<sequence length="65" mass="7196">MVIGIHRETAQILQFPLTPRIRLENGATVPVGTYPVAVQDHCWYHEEAVSSALVDTKPEQGPKPC</sequence>
<dbReference type="Proteomes" id="UP000585437">
    <property type="component" value="Unassembled WGS sequence"/>
</dbReference>
<dbReference type="Pfam" id="PF10931">
    <property type="entry name" value="DUF2735"/>
    <property type="match status" value="1"/>
</dbReference>
<comment type="caution">
    <text evidence="1">The sequence shown here is derived from an EMBL/GenBank/DDBJ whole genome shotgun (WGS) entry which is preliminary data.</text>
</comment>
<keyword evidence="2" id="KW-1185">Reference proteome</keyword>
<evidence type="ECO:0000313" key="2">
    <source>
        <dbReference type="Proteomes" id="UP000585437"/>
    </source>
</evidence>
<gene>
    <name evidence="1" type="ORF">F4695_000590</name>
</gene>
<evidence type="ECO:0008006" key="3">
    <source>
        <dbReference type="Google" id="ProtNLM"/>
    </source>
</evidence>
<accession>A0A7X0MQG5</accession>
<dbReference type="EMBL" id="JACHBU010000001">
    <property type="protein sequence ID" value="MBB6507271.1"/>
    <property type="molecule type" value="Genomic_DNA"/>
</dbReference>